<dbReference type="RefSeq" id="WP_031504247.1">
    <property type="nucleotide sequence ID" value="NC_022795.1"/>
</dbReference>
<dbReference type="Gene3D" id="2.40.40.20">
    <property type="match status" value="1"/>
</dbReference>
<dbReference type="SUPFAM" id="SSF50692">
    <property type="entry name" value="ADC-like"/>
    <property type="match status" value="1"/>
</dbReference>
<protein>
    <recommendedName>
        <fullName evidence="9">Aspartate 1-decarboxylase</fullName>
        <ecNumber evidence="9">4.1.1.11</ecNumber>
    </recommendedName>
    <alternativeName>
        <fullName evidence="9">Aspartate alpha-decarboxylase</fullName>
    </alternativeName>
    <component>
        <recommendedName>
            <fullName evidence="9">Aspartate 1-decarboxylase beta chain</fullName>
        </recommendedName>
    </component>
    <component>
        <recommendedName>
            <fullName evidence="9">Aspartate 1-decarboxylase alpha chain</fullName>
        </recommendedName>
    </component>
</protein>
<evidence type="ECO:0000256" key="5">
    <source>
        <dbReference type="ARBA" id="ARBA00023145"/>
    </source>
</evidence>
<dbReference type="PANTHER" id="PTHR21012">
    <property type="entry name" value="ASPARTATE 1-DECARBOXYLASE"/>
    <property type="match status" value="1"/>
</dbReference>
<organism evidence="14 15">
    <name type="scientific">Pseudothermotoga hypogea DSM 11164 = NBRC 106472</name>
    <dbReference type="NCBI Taxonomy" id="1123384"/>
    <lineage>
        <taxon>Bacteria</taxon>
        <taxon>Thermotogati</taxon>
        <taxon>Thermotogota</taxon>
        <taxon>Thermotogae</taxon>
        <taxon>Thermotogales</taxon>
        <taxon>Thermotogaceae</taxon>
        <taxon>Pseudothermotoga</taxon>
    </lineage>
</organism>
<keyword evidence="1 9" id="KW-0963">Cytoplasm</keyword>
<comment type="PTM">
    <text evidence="9 12">Is synthesized initially as an inactive proenzyme, which is activated by self-cleavage at a specific serine bond to produce a beta-subunit with a hydroxyl group at its C-terminus and an alpha-subunit with a pyruvoyl group at its N-terminus.</text>
</comment>
<dbReference type="InterPro" id="IPR003190">
    <property type="entry name" value="Asp_decarbox"/>
</dbReference>
<dbReference type="PIRSF" id="PIRSF006246">
    <property type="entry name" value="Asp_decarbox"/>
    <property type="match status" value="1"/>
</dbReference>
<feature type="binding site" evidence="9 11">
    <location>
        <begin position="73"/>
        <end position="75"/>
    </location>
    <ligand>
        <name>substrate</name>
    </ligand>
</feature>
<comment type="pathway">
    <text evidence="9">Cofactor biosynthesis; (R)-pantothenate biosynthesis; beta-alanine from L-aspartate: step 1/1.</text>
</comment>
<dbReference type="CDD" id="cd06919">
    <property type="entry name" value="Asp_decarbox"/>
    <property type="match status" value="1"/>
</dbReference>
<evidence type="ECO:0000256" key="13">
    <source>
        <dbReference type="PIRSR" id="PIRSR006246-5"/>
    </source>
</evidence>
<evidence type="ECO:0000256" key="4">
    <source>
        <dbReference type="ARBA" id="ARBA00022813"/>
    </source>
</evidence>
<dbReference type="Pfam" id="PF02261">
    <property type="entry name" value="Asp_decarbox"/>
    <property type="match status" value="1"/>
</dbReference>
<evidence type="ECO:0000313" key="15">
    <source>
        <dbReference type="Proteomes" id="UP000077469"/>
    </source>
</evidence>
<dbReference type="GO" id="GO:0015940">
    <property type="term" value="P:pantothenate biosynthetic process"/>
    <property type="evidence" value="ECO:0007669"/>
    <property type="project" value="UniProtKB-UniRule"/>
</dbReference>
<keyword evidence="6 9" id="KW-0456">Lyase</keyword>
<dbReference type="PATRIC" id="fig|1123384.7.peg.1504"/>
<keyword evidence="15" id="KW-1185">Reference proteome</keyword>
<reference evidence="14 15" key="1">
    <citation type="submission" date="2014-01" db="EMBL/GenBank/DDBJ databases">
        <title>Genome sequencing of Thermotog hypogea.</title>
        <authorList>
            <person name="Zhang X."/>
            <person name="Alvare G."/>
            <person name="Fristensky B."/>
            <person name="Chen L."/>
            <person name="Suen T."/>
            <person name="Chen Q."/>
            <person name="Ma K."/>
        </authorList>
    </citation>
    <scope>NUCLEOTIDE SEQUENCE [LARGE SCALE GENOMIC DNA]</scope>
    <source>
        <strain evidence="14 15">DSM 11164</strain>
    </source>
</reference>
<name>A0A0X1KS21_9THEM</name>
<dbReference type="EMBL" id="CP007141">
    <property type="protein sequence ID" value="AJC74053.1"/>
    <property type="molecule type" value="Genomic_DNA"/>
</dbReference>
<keyword evidence="2 9" id="KW-0566">Pantothenate biosynthesis</keyword>
<dbReference type="UniPathway" id="UPA00028">
    <property type="reaction ID" value="UER00002"/>
</dbReference>
<comment type="similarity">
    <text evidence="9">Belongs to the PanD family.</text>
</comment>
<feature type="chain" id="PRO_5013992265" description="Aspartate 1-decarboxylase beta chain" evidence="9 13">
    <location>
        <begin position="1"/>
        <end position="24"/>
    </location>
</feature>
<feature type="binding site" evidence="9 11">
    <location>
        <position position="57"/>
    </location>
    <ligand>
        <name>substrate</name>
    </ligand>
</feature>
<feature type="active site" description="Proton donor" evidence="9 10">
    <location>
        <position position="58"/>
    </location>
</feature>
<evidence type="ECO:0000256" key="7">
    <source>
        <dbReference type="ARBA" id="ARBA00023270"/>
    </source>
</evidence>
<evidence type="ECO:0000256" key="8">
    <source>
        <dbReference type="ARBA" id="ARBA00023317"/>
    </source>
</evidence>
<sequence length="116" mass="12635">MMRLMLKSKLHMATVTGKNLEYEGSIEIDEELMKAVDLKENEFVLVADVNNGARFETYVIKGKAGSGTIALNGAAARLVEVGDKIIIMSFGLFDENEYRGPKVAILGEGNKVVGLK</sequence>
<evidence type="ECO:0000256" key="2">
    <source>
        <dbReference type="ARBA" id="ARBA00022655"/>
    </source>
</evidence>
<evidence type="ECO:0000256" key="3">
    <source>
        <dbReference type="ARBA" id="ARBA00022793"/>
    </source>
</evidence>
<proteinExistence type="inferred from homology"/>
<accession>A0A0X1KS21</accession>
<evidence type="ECO:0000256" key="1">
    <source>
        <dbReference type="ARBA" id="ARBA00022490"/>
    </source>
</evidence>
<comment type="catalytic activity">
    <reaction evidence="9">
        <text>L-aspartate + H(+) = beta-alanine + CO2</text>
        <dbReference type="Rhea" id="RHEA:19497"/>
        <dbReference type="ChEBI" id="CHEBI:15378"/>
        <dbReference type="ChEBI" id="CHEBI:16526"/>
        <dbReference type="ChEBI" id="CHEBI:29991"/>
        <dbReference type="ChEBI" id="CHEBI:57966"/>
        <dbReference type="EC" id="4.1.1.11"/>
    </reaction>
</comment>
<evidence type="ECO:0000256" key="10">
    <source>
        <dbReference type="PIRSR" id="PIRSR006246-1"/>
    </source>
</evidence>
<evidence type="ECO:0000256" key="11">
    <source>
        <dbReference type="PIRSR" id="PIRSR006246-2"/>
    </source>
</evidence>
<evidence type="ECO:0000256" key="12">
    <source>
        <dbReference type="PIRSR" id="PIRSR006246-3"/>
    </source>
</evidence>
<feature type="modified residue" description="Pyruvic acid (Ser)" evidence="9 12">
    <location>
        <position position="25"/>
    </location>
</feature>
<dbReference type="OrthoDB" id="9803983at2"/>
<evidence type="ECO:0000313" key="14">
    <source>
        <dbReference type="EMBL" id="AJC74053.1"/>
    </source>
</evidence>
<keyword evidence="5 9" id="KW-0865">Zymogen</keyword>
<gene>
    <name evidence="9" type="primary">panD</name>
    <name evidence="14" type="ORF">AJ81_07500</name>
</gene>
<comment type="subunit">
    <text evidence="9">Heterooctamer of four alpha and four beta subunits.</text>
</comment>
<dbReference type="GO" id="GO:0006523">
    <property type="term" value="P:alanine biosynthetic process"/>
    <property type="evidence" value="ECO:0007669"/>
    <property type="project" value="InterPro"/>
</dbReference>
<keyword evidence="4 9" id="KW-0068">Autocatalytic cleavage</keyword>
<keyword evidence="8 9" id="KW-0670">Pyruvate</keyword>
<dbReference type="PaxDb" id="1123384-AJ81_07500"/>
<comment type="cofactor">
    <cofactor evidence="9 10">
        <name>pyruvate</name>
        <dbReference type="ChEBI" id="CHEBI:15361"/>
    </cofactor>
    <text evidence="9 10">Binds 1 pyruvoyl group covalently per subunit.</text>
</comment>
<dbReference type="AlphaFoldDB" id="A0A0X1KS21"/>
<feature type="chain" id="PRO_5013992263" description="Aspartate 1-decarboxylase alpha chain" evidence="9 13">
    <location>
        <begin position="25"/>
        <end position="116"/>
    </location>
</feature>
<dbReference type="KEGG" id="phy:AJ81_07500"/>
<evidence type="ECO:0000256" key="6">
    <source>
        <dbReference type="ARBA" id="ARBA00023239"/>
    </source>
</evidence>
<dbReference type="NCBIfam" id="TIGR00223">
    <property type="entry name" value="panD"/>
    <property type="match status" value="1"/>
</dbReference>
<keyword evidence="7 9" id="KW-0704">Schiff base</keyword>
<dbReference type="InterPro" id="IPR009010">
    <property type="entry name" value="Asp_de-COase-like_dom_sf"/>
</dbReference>
<dbReference type="Proteomes" id="UP000077469">
    <property type="component" value="Chromosome"/>
</dbReference>
<evidence type="ECO:0000256" key="9">
    <source>
        <dbReference type="HAMAP-Rule" id="MF_00446"/>
    </source>
</evidence>
<dbReference type="GO" id="GO:0004068">
    <property type="term" value="F:aspartate 1-decarboxylase activity"/>
    <property type="evidence" value="ECO:0007669"/>
    <property type="project" value="UniProtKB-UniRule"/>
</dbReference>
<dbReference type="STRING" id="1123384.AJ81_07500"/>
<dbReference type="PANTHER" id="PTHR21012:SF0">
    <property type="entry name" value="ASPARTATE 1-DECARBOXYLASE"/>
    <property type="match status" value="1"/>
</dbReference>
<feature type="active site" description="Schiff-base intermediate with substrate; via pyruvic acid" evidence="9 10">
    <location>
        <position position="25"/>
    </location>
</feature>
<comment type="function">
    <text evidence="9">Catalyzes the pyruvoyl-dependent decarboxylation of aspartate to produce beta-alanine.</text>
</comment>
<comment type="subcellular location">
    <subcellularLocation>
        <location evidence="9">Cytoplasm</location>
    </subcellularLocation>
</comment>
<dbReference type="EC" id="4.1.1.11" evidence="9"/>
<keyword evidence="3 9" id="KW-0210">Decarboxylase</keyword>
<dbReference type="GO" id="GO:0005829">
    <property type="term" value="C:cytosol"/>
    <property type="evidence" value="ECO:0007669"/>
    <property type="project" value="TreeGrafter"/>
</dbReference>
<dbReference type="HAMAP" id="MF_00446">
    <property type="entry name" value="PanD"/>
    <property type="match status" value="1"/>
</dbReference>